<feature type="chain" id="PRO_5046624392" description="Glucans biosynthesis protein G" evidence="6">
    <location>
        <begin position="37"/>
        <end position="557"/>
    </location>
</feature>
<dbReference type="InterPro" id="IPR014718">
    <property type="entry name" value="GH-type_carb-bd"/>
</dbReference>
<dbReference type="EMBL" id="JAMXMC010000013">
    <property type="protein sequence ID" value="MCO5978856.1"/>
    <property type="molecule type" value="Genomic_DNA"/>
</dbReference>
<dbReference type="PANTHER" id="PTHR30504">
    <property type="entry name" value="GLUCANS BIOSYNTHESIS PROTEIN"/>
    <property type="match status" value="1"/>
</dbReference>
<evidence type="ECO:0000256" key="4">
    <source>
        <dbReference type="ARBA" id="ARBA00015376"/>
    </source>
</evidence>
<proteinExistence type="inferred from homology"/>
<dbReference type="InterPro" id="IPR014438">
    <property type="entry name" value="Glucan_biosyn_MdoG/MdoD"/>
</dbReference>
<dbReference type="PANTHER" id="PTHR30504:SF4">
    <property type="entry name" value="GLUCANS BIOSYNTHESIS PROTEIN G"/>
    <property type="match status" value="1"/>
</dbReference>
<keyword evidence="9" id="KW-1185">Reference proteome</keyword>
<dbReference type="InterPro" id="IPR014756">
    <property type="entry name" value="Ig_E-set"/>
</dbReference>
<evidence type="ECO:0000313" key="9">
    <source>
        <dbReference type="Proteomes" id="UP001204851"/>
    </source>
</evidence>
<name>A0ABT1BRM2_9BURK</name>
<evidence type="ECO:0000256" key="5">
    <source>
        <dbReference type="ARBA" id="ARBA00022764"/>
    </source>
</evidence>
<evidence type="ECO:0000259" key="7">
    <source>
        <dbReference type="Pfam" id="PF04349"/>
    </source>
</evidence>
<gene>
    <name evidence="8" type="ORF">M0L44_19330</name>
</gene>
<comment type="similarity">
    <text evidence="3">Belongs to the OpgD/OpgG family.</text>
</comment>
<keyword evidence="6" id="KW-0732">Signal</keyword>
<dbReference type="Proteomes" id="UP001204851">
    <property type="component" value="Unassembled WGS sequence"/>
</dbReference>
<comment type="pathway">
    <text evidence="2">Glycan metabolism; osmoregulated periplasmic glucan (OPG) biosynthesis.</text>
</comment>
<evidence type="ECO:0000256" key="1">
    <source>
        <dbReference type="ARBA" id="ARBA00004418"/>
    </source>
</evidence>
<sequence length="557" mass="60919">MTAPVRRFSTAPSPARRMLLLLAVALLAAHAGARAAAPEATPAPLQMAAAPAASSAVPTAPTAASTAAAVVAPFFDRLGERARSLAGQPYAPVPSRTPQALKDLSYDQARDIRFRPDHAVWRSLGLPFELMFFHLGKYQTEPVRMHELSPDGERALPYRPEDFDYGANTALQPAAWGDIGHAGFRVHYPLNGSAYKDELIVFQGASYFRALGAGQHYGLSARGLAVDSAGGSGPEEFPRFTDFWVVRPEAGAKVLTVFALLDSPRVAGAYRFDIQPGQSTAVNVQARVFLRQTTQPIRILGIAPLTSMFQFGENQPNKDDFRPEVHDSDGLMVASGTGEWLWRPLQNPRWPLVTSFTMPSLRGFGLMQRDRSFASYEDPEARYEKRPSAWVTPVGDWGAGRVELMQLPTPDETNDNIVAYWVPAQLPAAGQPLNLAWRIDWQGDAQQRPPALWVSQTRAGRSFAPLATGERQFVIDFNGTVGGKPLPDNAAVQAVVSSNDAGRITEQNVYRVDATGAWRLTLRVQTLDPARPVELRAYLRTGADTVSETWTQILPPQ</sequence>
<reference evidence="8 9" key="1">
    <citation type="submission" date="2022-06" db="EMBL/GenBank/DDBJ databases">
        <title>Ideonella sp. NS12-5 Genome sequencing and assembly.</title>
        <authorList>
            <person name="Jung Y."/>
        </authorList>
    </citation>
    <scope>NUCLEOTIDE SEQUENCE [LARGE SCALE GENOMIC DNA]</scope>
    <source>
        <strain evidence="8 9">NS12-5</strain>
    </source>
</reference>
<organism evidence="8 9">
    <name type="scientific">Ideonella oryzae</name>
    <dbReference type="NCBI Taxonomy" id="2937441"/>
    <lineage>
        <taxon>Bacteria</taxon>
        <taxon>Pseudomonadati</taxon>
        <taxon>Pseudomonadota</taxon>
        <taxon>Betaproteobacteria</taxon>
        <taxon>Burkholderiales</taxon>
        <taxon>Sphaerotilaceae</taxon>
        <taxon>Ideonella</taxon>
    </lineage>
</organism>
<keyword evidence="5" id="KW-0574">Periplasm</keyword>
<dbReference type="SUPFAM" id="SSF81296">
    <property type="entry name" value="E set domains"/>
    <property type="match status" value="1"/>
</dbReference>
<dbReference type="Gene3D" id="2.60.40.10">
    <property type="entry name" value="Immunoglobulins"/>
    <property type="match status" value="1"/>
</dbReference>
<dbReference type="InterPro" id="IPR013783">
    <property type="entry name" value="Ig-like_fold"/>
</dbReference>
<accession>A0ABT1BRM2</accession>
<evidence type="ECO:0000256" key="6">
    <source>
        <dbReference type="SAM" id="SignalP"/>
    </source>
</evidence>
<protein>
    <recommendedName>
        <fullName evidence="4">Glucans biosynthesis protein G</fullName>
    </recommendedName>
</protein>
<dbReference type="Gene3D" id="2.70.98.10">
    <property type="match status" value="1"/>
</dbReference>
<evidence type="ECO:0000313" key="8">
    <source>
        <dbReference type="EMBL" id="MCO5978856.1"/>
    </source>
</evidence>
<dbReference type="SUPFAM" id="SSF74650">
    <property type="entry name" value="Galactose mutarotase-like"/>
    <property type="match status" value="1"/>
</dbReference>
<evidence type="ECO:0000256" key="2">
    <source>
        <dbReference type="ARBA" id="ARBA00005001"/>
    </source>
</evidence>
<dbReference type="PIRSF" id="PIRSF006281">
    <property type="entry name" value="MdoG"/>
    <property type="match status" value="1"/>
</dbReference>
<feature type="domain" description="Glucan biosynthesis periplasmic MdoG C-terminal" evidence="7">
    <location>
        <begin position="75"/>
        <end position="551"/>
    </location>
</feature>
<comment type="caution">
    <text evidence="8">The sequence shown here is derived from an EMBL/GenBank/DDBJ whole genome shotgun (WGS) entry which is preliminary data.</text>
</comment>
<evidence type="ECO:0000256" key="3">
    <source>
        <dbReference type="ARBA" id="ARBA00009284"/>
    </source>
</evidence>
<dbReference type="InterPro" id="IPR007444">
    <property type="entry name" value="Glucan_biosyn_MdoG_C"/>
</dbReference>
<feature type="signal peptide" evidence="6">
    <location>
        <begin position="1"/>
        <end position="36"/>
    </location>
</feature>
<comment type="subcellular location">
    <subcellularLocation>
        <location evidence="1">Periplasm</location>
    </subcellularLocation>
</comment>
<dbReference type="InterPro" id="IPR011013">
    <property type="entry name" value="Gal_mutarotase_sf_dom"/>
</dbReference>
<dbReference type="Pfam" id="PF04349">
    <property type="entry name" value="MdoG"/>
    <property type="match status" value="1"/>
</dbReference>